<gene>
    <name evidence="2" type="ORF">TESG_03188</name>
</gene>
<protein>
    <submittedName>
        <fullName evidence="2">Uncharacterized protein</fullName>
    </submittedName>
</protein>
<feature type="compositionally biased region" description="Basic and acidic residues" evidence="1">
    <location>
        <begin position="89"/>
        <end position="120"/>
    </location>
</feature>
<feature type="region of interest" description="Disordered" evidence="1">
    <location>
        <begin position="74"/>
        <end position="130"/>
    </location>
</feature>
<feature type="compositionally biased region" description="Polar residues" evidence="1">
    <location>
        <begin position="1"/>
        <end position="15"/>
    </location>
</feature>
<dbReference type="EMBL" id="GG698489">
    <property type="protein sequence ID" value="EGD95719.1"/>
    <property type="molecule type" value="Genomic_DNA"/>
</dbReference>
<feature type="compositionally biased region" description="Polar residues" evidence="1">
    <location>
        <begin position="121"/>
        <end position="130"/>
    </location>
</feature>
<sequence>MGNTRSAAVSSSQLGAKTAKVTHSPPGRTTSTTTTTTTTTPASLSWSSSSSAAPAKQWRYSWQIVATLALTHGIPCNRSAPRGGRSPKSNRDKEGKKGMARMHSERGRWREKAKEKETRNSSHLAQSGRTQGRTVVLPLPMLKRQGDTSSRQALAYTKVYKLDVDVDGPSTIIDKKKKHARNQILQSEGSSSRSSIFDQHALNLSLKVLFTVYTDICVYGAYNLIYI</sequence>
<reference evidence="3" key="1">
    <citation type="journal article" date="2012" name="MBio">
        <title>Comparative genome analysis of Trichophyton rubrum and related dermatophytes reveals candidate genes involved in infection.</title>
        <authorList>
            <person name="Martinez D.A."/>
            <person name="Oliver B.G."/>
            <person name="Graeser Y."/>
            <person name="Goldberg J.M."/>
            <person name="Li W."/>
            <person name="Martinez-Rossi N.M."/>
            <person name="Monod M."/>
            <person name="Shelest E."/>
            <person name="Barton R.C."/>
            <person name="Birch E."/>
            <person name="Brakhage A.A."/>
            <person name="Chen Z."/>
            <person name="Gurr S.J."/>
            <person name="Heiman D."/>
            <person name="Heitman J."/>
            <person name="Kosti I."/>
            <person name="Rossi A."/>
            <person name="Saif S."/>
            <person name="Samalova M."/>
            <person name="Saunders C.W."/>
            <person name="Shea T."/>
            <person name="Summerbell R.C."/>
            <person name="Xu J."/>
            <person name="Young S."/>
            <person name="Zeng Q."/>
            <person name="Birren B.W."/>
            <person name="Cuomo C.A."/>
            <person name="White T.C."/>
        </authorList>
    </citation>
    <scope>NUCLEOTIDE SEQUENCE [LARGE SCALE GENOMIC DNA]</scope>
    <source>
        <strain evidence="3">CBS 112818</strain>
    </source>
</reference>
<name>F2RW97_TRIT1</name>
<feature type="region of interest" description="Disordered" evidence="1">
    <location>
        <begin position="1"/>
        <end position="50"/>
    </location>
</feature>
<proteinExistence type="predicted"/>
<keyword evidence="3" id="KW-1185">Reference proteome</keyword>
<feature type="compositionally biased region" description="Low complexity" evidence="1">
    <location>
        <begin position="22"/>
        <end position="50"/>
    </location>
</feature>
<dbReference type="HOGENOM" id="CLU_1220456_0_0_1"/>
<evidence type="ECO:0000313" key="2">
    <source>
        <dbReference type="EMBL" id="EGD95719.1"/>
    </source>
</evidence>
<organism evidence="2 3">
    <name type="scientific">Trichophyton tonsurans (strain CBS 112818)</name>
    <name type="common">Scalp ringworm fungus</name>
    <dbReference type="NCBI Taxonomy" id="647933"/>
    <lineage>
        <taxon>Eukaryota</taxon>
        <taxon>Fungi</taxon>
        <taxon>Dikarya</taxon>
        <taxon>Ascomycota</taxon>
        <taxon>Pezizomycotina</taxon>
        <taxon>Eurotiomycetes</taxon>
        <taxon>Eurotiomycetidae</taxon>
        <taxon>Onygenales</taxon>
        <taxon>Arthrodermataceae</taxon>
        <taxon>Trichophyton</taxon>
    </lineage>
</organism>
<dbReference type="AlphaFoldDB" id="F2RW97"/>
<accession>F2RW97</accession>
<evidence type="ECO:0000313" key="3">
    <source>
        <dbReference type="Proteomes" id="UP000009172"/>
    </source>
</evidence>
<evidence type="ECO:0000256" key="1">
    <source>
        <dbReference type="SAM" id="MobiDB-lite"/>
    </source>
</evidence>
<dbReference type="Proteomes" id="UP000009172">
    <property type="component" value="Unassembled WGS sequence"/>
</dbReference>